<keyword evidence="3" id="KW-1185">Reference proteome</keyword>
<name>U4KZZ5_PYROM</name>
<feature type="compositionally biased region" description="Low complexity" evidence="1">
    <location>
        <begin position="165"/>
        <end position="179"/>
    </location>
</feature>
<sequence length="273" mass="30407">MSDRRETYLSHLREEPKTTWKLNSSGIDIEAFQWYISNLPYRSVSNVRKSSSNAYYLYDAVDPFIRSEVNDLVAYSAELKEQRLQESKYRINHRRSGSGGYGGRKGRRSREKARDGSRTNIIRVDVRVMLPNQNTPLVSTTCTNNTDDDSPSRHSSVSPAHSMRHLSPSDRSSPSRLSHNTPNSTARPSPNISAAPSPVLSTVQSQNCTNEPRQQAHSDTPVQSPQSPATLAGEIRLPASFPECYQPQPTYGPTSIPECPWSPVSAFSSPKTL</sequence>
<feature type="region of interest" description="Disordered" evidence="1">
    <location>
        <begin position="240"/>
        <end position="273"/>
    </location>
</feature>
<dbReference type="Proteomes" id="UP000018144">
    <property type="component" value="Unassembled WGS sequence"/>
</dbReference>
<dbReference type="AlphaFoldDB" id="U4KZZ5"/>
<feature type="compositionally biased region" description="Polar residues" evidence="1">
    <location>
        <begin position="180"/>
        <end position="228"/>
    </location>
</feature>
<accession>U4KZZ5</accession>
<evidence type="ECO:0000313" key="2">
    <source>
        <dbReference type="EMBL" id="CCX08269.1"/>
    </source>
</evidence>
<reference evidence="2 3" key="1">
    <citation type="journal article" date="2013" name="PLoS Genet.">
        <title>The genome and development-dependent transcriptomes of Pyronema confluens: a window into fungal evolution.</title>
        <authorList>
            <person name="Traeger S."/>
            <person name="Altegoer F."/>
            <person name="Freitag M."/>
            <person name="Gabaldon T."/>
            <person name="Kempken F."/>
            <person name="Kumar A."/>
            <person name="Marcet-Houben M."/>
            <person name="Poggeler S."/>
            <person name="Stajich J.E."/>
            <person name="Nowrousian M."/>
        </authorList>
    </citation>
    <scope>NUCLEOTIDE SEQUENCE [LARGE SCALE GENOMIC DNA]</scope>
    <source>
        <strain evidence="3">CBS 100304</strain>
        <tissue evidence="2">Vegetative mycelium</tissue>
    </source>
</reference>
<dbReference type="EMBL" id="HF935407">
    <property type="protein sequence ID" value="CCX08269.1"/>
    <property type="molecule type" value="Genomic_DNA"/>
</dbReference>
<evidence type="ECO:0000313" key="3">
    <source>
        <dbReference type="Proteomes" id="UP000018144"/>
    </source>
</evidence>
<protein>
    <submittedName>
        <fullName evidence="2">Uncharacterized protein</fullName>
    </submittedName>
</protein>
<evidence type="ECO:0000256" key="1">
    <source>
        <dbReference type="SAM" id="MobiDB-lite"/>
    </source>
</evidence>
<proteinExistence type="predicted"/>
<gene>
    <name evidence="2" type="ORF">PCON_07862</name>
</gene>
<organism evidence="2 3">
    <name type="scientific">Pyronema omphalodes (strain CBS 100304)</name>
    <name type="common">Pyronema confluens</name>
    <dbReference type="NCBI Taxonomy" id="1076935"/>
    <lineage>
        <taxon>Eukaryota</taxon>
        <taxon>Fungi</taxon>
        <taxon>Dikarya</taxon>
        <taxon>Ascomycota</taxon>
        <taxon>Pezizomycotina</taxon>
        <taxon>Pezizomycetes</taxon>
        <taxon>Pezizales</taxon>
        <taxon>Pyronemataceae</taxon>
        <taxon>Pyronema</taxon>
    </lineage>
</organism>
<feature type="region of interest" description="Disordered" evidence="1">
    <location>
        <begin position="88"/>
        <end position="228"/>
    </location>
</feature>
<dbReference type="OrthoDB" id="10366323at2759"/>